<protein>
    <recommendedName>
        <fullName evidence="11">5-aminolevulinate synthase</fullName>
        <ecNumber evidence="11">2.3.1.37</ecNumber>
    </recommendedName>
    <alternativeName>
        <fullName evidence="11">5-aminolevulinic acid synthase</fullName>
    </alternativeName>
    <alternativeName>
        <fullName evidence="11">Delta-ALA synthase</fullName>
    </alternativeName>
    <alternativeName>
        <fullName evidence="11">Delta-aminolevulinate synthase</fullName>
    </alternativeName>
</protein>
<reference evidence="14 15" key="1">
    <citation type="submission" date="2024-07" db="EMBL/GenBank/DDBJ databases">
        <title>Draft sequence of the Neodothiora populina.</title>
        <authorList>
            <person name="Drown D.D."/>
            <person name="Schuette U.S."/>
            <person name="Buechlein A.B."/>
            <person name="Rusch D.R."/>
            <person name="Winton L.W."/>
            <person name="Adams G.A."/>
        </authorList>
    </citation>
    <scope>NUCLEOTIDE SEQUENCE [LARGE SCALE GENOMIC DNA]</scope>
    <source>
        <strain evidence="14 15">CPC 39397</strain>
    </source>
</reference>
<evidence type="ECO:0000256" key="10">
    <source>
        <dbReference type="RuleBase" id="RU003693"/>
    </source>
</evidence>
<dbReference type="NCBIfam" id="TIGR01821">
    <property type="entry name" value="5aminolev_synth"/>
    <property type="match status" value="1"/>
</dbReference>
<evidence type="ECO:0000313" key="14">
    <source>
        <dbReference type="EMBL" id="KAL1302310.1"/>
    </source>
</evidence>
<name>A0ABR3P813_9PEZI</name>
<proteinExistence type="inferred from homology"/>
<sequence>MEALLRQSRSMCPFLHKTSPATLRSLSTSTSVQQAQVGPCGGTMSNLQVVARRCPIMSKALAVQSARSGNAALSGAFGGSRAYHSKVPRARLHTTRPNEAQAVDSGPLRRESRYPHKAAPSAPASAAAVQGRHVTPTPMHGNPPAAPQVPKFDYDGFYQAELDKKHADKSYRYFNNINRLAQEFPRAHMATAEEKVTVWCANDYLGMGRNPHVLKKMHETLDMYGAGAGGTRNISGHNQHAVGLENTIAQLHAKEAALVFSSCYVANDATLATLGSKLPNCVILSDSSNHASMIQGIRHSGAKKMVFKHNDVADLEAKLASLPPNVPKIIAFESVYSMCGSIGPIEEICDLADKYGAITFLDEVHAVGMYGPTGAGVAEHLDFEAHKNGRPEGTIMDRIDIITGTLGKAYGVVGGYIAGSAKLVDTIRSLAPGFIFTTSLPPATMAGAQAAIEYQMSYQGDRRLQQLHTRATKNALSAKHIPVIPNPSHIIPVLVGNAEVAKKASDLLLQKHNIYVQAINYPTVPVGQERLRITPTPGHVREYRDHLVAALDDVFTELNIKRTSDWATEGGFLGVGEPVSEHNKPLWTDAQLGLEDVTRDMKTGSAVNVLEHILEAERKEVAQAIGAAA</sequence>
<dbReference type="PROSITE" id="PS00599">
    <property type="entry name" value="AA_TRANSFER_CLASS_2"/>
    <property type="match status" value="1"/>
</dbReference>
<dbReference type="InterPro" id="IPR010961">
    <property type="entry name" value="4pyrrol_synth_NH2levulA_synth"/>
</dbReference>
<dbReference type="PANTHER" id="PTHR13693:SF102">
    <property type="entry name" value="2-AMINO-3-KETOBUTYRATE COENZYME A LIGASE, MITOCHONDRIAL"/>
    <property type="match status" value="1"/>
</dbReference>
<comment type="caution">
    <text evidence="14">The sequence shown here is derived from an EMBL/GenBank/DDBJ whole genome shotgun (WGS) entry which is preliminary data.</text>
</comment>
<evidence type="ECO:0000256" key="2">
    <source>
        <dbReference type="ARBA" id="ARBA00003076"/>
    </source>
</evidence>
<keyword evidence="11" id="KW-0496">Mitochondrion</keyword>
<evidence type="ECO:0000256" key="12">
    <source>
        <dbReference type="SAM" id="MobiDB-lite"/>
    </source>
</evidence>
<dbReference type="RefSeq" id="XP_069198586.1">
    <property type="nucleotide sequence ID" value="XM_069342080.1"/>
</dbReference>
<evidence type="ECO:0000256" key="1">
    <source>
        <dbReference type="ARBA" id="ARBA00001933"/>
    </source>
</evidence>
<comment type="subcellular location">
    <subcellularLocation>
        <location evidence="11">Mitochondrion matrix</location>
    </subcellularLocation>
</comment>
<comment type="catalytic activity">
    <reaction evidence="9 11">
        <text>succinyl-CoA + glycine + H(+) = 5-aminolevulinate + CO2 + CoA</text>
        <dbReference type="Rhea" id="RHEA:12921"/>
        <dbReference type="ChEBI" id="CHEBI:15378"/>
        <dbReference type="ChEBI" id="CHEBI:16526"/>
        <dbReference type="ChEBI" id="CHEBI:57287"/>
        <dbReference type="ChEBI" id="CHEBI:57292"/>
        <dbReference type="ChEBI" id="CHEBI:57305"/>
        <dbReference type="ChEBI" id="CHEBI:356416"/>
        <dbReference type="EC" id="2.3.1.37"/>
    </reaction>
</comment>
<feature type="domain" description="Aminotransferase class I/classII large" evidence="13">
    <location>
        <begin position="195"/>
        <end position="551"/>
    </location>
</feature>
<evidence type="ECO:0000256" key="6">
    <source>
        <dbReference type="ARBA" id="ARBA00022898"/>
    </source>
</evidence>
<accession>A0ABR3P813</accession>
<dbReference type="InterPro" id="IPR004839">
    <property type="entry name" value="Aminotransferase_I/II_large"/>
</dbReference>
<evidence type="ECO:0000256" key="7">
    <source>
        <dbReference type="ARBA" id="ARBA00023133"/>
    </source>
</evidence>
<dbReference type="InterPro" id="IPR015424">
    <property type="entry name" value="PyrdxlP-dep_Trfase"/>
</dbReference>
<keyword evidence="15" id="KW-1185">Reference proteome</keyword>
<comment type="pathway">
    <text evidence="3 11">Porphyrin-containing compound metabolism; protoporphyrin-IX biosynthesis; 5-aminolevulinate from glycine: step 1/1.</text>
</comment>
<dbReference type="PANTHER" id="PTHR13693">
    <property type="entry name" value="CLASS II AMINOTRANSFERASE/8-AMINO-7-OXONONANOATE SYNTHASE"/>
    <property type="match status" value="1"/>
</dbReference>
<evidence type="ECO:0000259" key="13">
    <source>
        <dbReference type="Pfam" id="PF00155"/>
    </source>
</evidence>
<dbReference type="EC" id="2.3.1.37" evidence="11"/>
<dbReference type="GeneID" id="95976427"/>
<dbReference type="SUPFAM" id="SSF53383">
    <property type="entry name" value="PLP-dependent transferases"/>
    <property type="match status" value="1"/>
</dbReference>
<dbReference type="CDD" id="cd06454">
    <property type="entry name" value="KBL_like"/>
    <property type="match status" value="1"/>
</dbReference>
<evidence type="ECO:0000256" key="3">
    <source>
        <dbReference type="ARBA" id="ARBA00005029"/>
    </source>
</evidence>
<evidence type="ECO:0000256" key="5">
    <source>
        <dbReference type="ARBA" id="ARBA00022679"/>
    </source>
</evidence>
<comment type="cofactor">
    <cofactor evidence="1 10">
        <name>pyridoxal 5'-phosphate</name>
        <dbReference type="ChEBI" id="CHEBI:597326"/>
    </cofactor>
</comment>
<dbReference type="Gene3D" id="3.90.1150.10">
    <property type="entry name" value="Aspartate Aminotransferase, domain 1"/>
    <property type="match status" value="1"/>
</dbReference>
<dbReference type="Proteomes" id="UP001562354">
    <property type="component" value="Unassembled WGS sequence"/>
</dbReference>
<comment type="similarity">
    <text evidence="4 10">Belongs to the class-II pyridoxal-phosphate-dependent aminotransferase family.</text>
</comment>
<evidence type="ECO:0000313" key="15">
    <source>
        <dbReference type="Proteomes" id="UP001562354"/>
    </source>
</evidence>
<evidence type="ECO:0000256" key="11">
    <source>
        <dbReference type="RuleBase" id="RU910713"/>
    </source>
</evidence>
<dbReference type="Pfam" id="PF00155">
    <property type="entry name" value="Aminotran_1_2"/>
    <property type="match status" value="1"/>
</dbReference>
<evidence type="ECO:0000256" key="9">
    <source>
        <dbReference type="ARBA" id="ARBA00047654"/>
    </source>
</evidence>
<keyword evidence="5 11" id="KW-0808">Transferase</keyword>
<dbReference type="InterPro" id="IPR001917">
    <property type="entry name" value="Aminotrans_II_pyridoxalP_BS"/>
</dbReference>
<organism evidence="14 15">
    <name type="scientific">Neodothiora populina</name>
    <dbReference type="NCBI Taxonomy" id="2781224"/>
    <lineage>
        <taxon>Eukaryota</taxon>
        <taxon>Fungi</taxon>
        <taxon>Dikarya</taxon>
        <taxon>Ascomycota</taxon>
        <taxon>Pezizomycotina</taxon>
        <taxon>Dothideomycetes</taxon>
        <taxon>Dothideomycetidae</taxon>
        <taxon>Dothideales</taxon>
        <taxon>Dothioraceae</taxon>
        <taxon>Neodothiora</taxon>
    </lineage>
</organism>
<comment type="function">
    <text evidence="2">Catalyzes the synthesis of 5-aminolevulinate (ALA) from succinyl-CoA and glycine, the first and rate-limiting step in heme biosynthesis.</text>
</comment>
<evidence type="ECO:0000256" key="8">
    <source>
        <dbReference type="ARBA" id="ARBA00023315"/>
    </source>
</evidence>
<feature type="region of interest" description="Disordered" evidence="12">
    <location>
        <begin position="94"/>
        <end position="145"/>
    </location>
</feature>
<dbReference type="InterPro" id="IPR015422">
    <property type="entry name" value="PyrdxlP-dep_Trfase_small"/>
</dbReference>
<keyword evidence="6 10" id="KW-0663">Pyridoxal phosphate</keyword>
<dbReference type="InterPro" id="IPR050087">
    <property type="entry name" value="AON_synthase_class-II"/>
</dbReference>
<dbReference type="InterPro" id="IPR015421">
    <property type="entry name" value="PyrdxlP-dep_Trfase_major"/>
</dbReference>
<gene>
    <name evidence="14" type="ORF">AAFC00_002725</name>
</gene>
<evidence type="ECO:0000256" key="4">
    <source>
        <dbReference type="ARBA" id="ARBA00008392"/>
    </source>
</evidence>
<dbReference type="Gene3D" id="3.40.640.10">
    <property type="entry name" value="Type I PLP-dependent aspartate aminotransferase-like (Major domain)"/>
    <property type="match status" value="1"/>
</dbReference>
<dbReference type="EMBL" id="JBFMKM010000012">
    <property type="protein sequence ID" value="KAL1302310.1"/>
    <property type="molecule type" value="Genomic_DNA"/>
</dbReference>
<keyword evidence="7 11" id="KW-0350">Heme biosynthesis</keyword>
<keyword evidence="8 11" id="KW-0012">Acyltransferase</keyword>
<feature type="compositionally biased region" description="Low complexity" evidence="12">
    <location>
        <begin position="118"/>
        <end position="128"/>
    </location>
</feature>